<evidence type="ECO:0000256" key="5">
    <source>
        <dbReference type="SAM" id="Phobius"/>
    </source>
</evidence>
<keyword evidence="5" id="KW-0812">Transmembrane</keyword>
<dbReference type="Ensembl" id="ENSSSCT00000062885.2">
    <property type="protein sequence ID" value="ENSSSCP00000042579.1"/>
    <property type="gene ID" value="ENSSSCG00000036133.3"/>
</dbReference>
<dbReference type="Pfam" id="PF00106">
    <property type="entry name" value="adh_short"/>
    <property type="match status" value="1"/>
</dbReference>
<dbReference type="Proteomes" id="UP000008227">
    <property type="component" value="Chromosome 4"/>
</dbReference>
<dbReference type="PRINTS" id="PR00081">
    <property type="entry name" value="GDHRDH"/>
</dbReference>
<gene>
    <name evidence="6" type="primary">LOC100626876</name>
</gene>
<dbReference type="SUPFAM" id="SSF51735">
    <property type="entry name" value="NAD(P)-binding Rossmann-fold domains"/>
    <property type="match status" value="1"/>
</dbReference>
<reference evidence="7" key="1">
    <citation type="submission" date="2009-11" db="EMBL/GenBank/DDBJ databases">
        <authorList>
            <consortium name="Porcine genome sequencing project"/>
        </authorList>
    </citation>
    <scope>NUCLEOTIDE SEQUENCE [LARGE SCALE GENOMIC DNA]</scope>
    <source>
        <strain evidence="7">Duroc</strain>
    </source>
</reference>
<dbReference type="FunFam" id="3.40.50.720:FF:000202">
    <property type="entry name" value="Short-chain dehydrogenase/reductase family 16C member 6"/>
    <property type="match status" value="1"/>
</dbReference>
<organism evidence="6 7">
    <name type="scientific">Sus scrofa</name>
    <name type="common">Pig</name>
    <dbReference type="NCBI Taxonomy" id="9823"/>
    <lineage>
        <taxon>Eukaryota</taxon>
        <taxon>Metazoa</taxon>
        <taxon>Chordata</taxon>
        <taxon>Craniata</taxon>
        <taxon>Vertebrata</taxon>
        <taxon>Euteleostomi</taxon>
        <taxon>Mammalia</taxon>
        <taxon>Eutheria</taxon>
        <taxon>Laurasiatheria</taxon>
        <taxon>Artiodactyla</taxon>
        <taxon>Suina</taxon>
        <taxon>Suidae</taxon>
        <taxon>Sus</taxon>
    </lineage>
</organism>
<dbReference type="STRING" id="9823.ENSSSCP00000042579"/>
<evidence type="ECO:0000313" key="7">
    <source>
        <dbReference type="Proteomes" id="UP000008227"/>
    </source>
</evidence>
<dbReference type="PRINTS" id="PR00080">
    <property type="entry name" value="SDRFAMILY"/>
</dbReference>
<keyword evidence="2" id="KW-0560">Oxidoreductase</keyword>
<evidence type="ECO:0000313" key="6">
    <source>
        <dbReference type="Ensembl" id="ENSSSCP00000042579.1"/>
    </source>
</evidence>
<sequence length="315" mass="35501">MNMILDTTVFWGKFLYYFLESLFFKIIPKKKKDVSGEIVLIKGASSGLGRLMAIELASLGAILVLWDINEENNMETCRLVKEKGAVKAFAYKCDCSHRQEVYRVAKQVKRDVGDVTILINNTGVITGKQFLDTPDHMVERTFHTNALSHFWTCKAVLPSMLKSNHGHLVCITSIAGLFGVSGLSHYSASKFAAFGLAESLNLELSLQQKSKIKTTIVCPYFINTGMFDGCTIKYPFLWPMLEQEYVQIYLIMPQCFCVLLLFKQTLAPKMMIALAEYLGMETFMASFRGRKKAEEAQTEAEKRCLVAEASDVLMK</sequence>
<proteinExistence type="inferred from homology"/>
<name>A0A287AFF3_PIG</name>
<evidence type="ECO:0000256" key="4">
    <source>
        <dbReference type="RuleBase" id="RU000363"/>
    </source>
</evidence>
<comment type="similarity">
    <text evidence="1 4">Belongs to the short-chain dehydrogenases/reductases (SDR) family.</text>
</comment>
<keyword evidence="5" id="KW-1133">Transmembrane helix</keyword>
<feature type="transmembrane region" description="Helical" evidence="5">
    <location>
        <begin position="245"/>
        <end position="262"/>
    </location>
</feature>
<dbReference type="InterPro" id="IPR002347">
    <property type="entry name" value="SDR_fam"/>
</dbReference>
<reference evidence="6" key="2">
    <citation type="journal article" date="2020" name="Gigascience">
        <title>An improved pig reference genome sequence to enable pig genetics and genomics research.</title>
        <authorList>
            <person name="Warr A."/>
            <person name="Affara N."/>
            <person name="Aken B."/>
            <person name="Beiki H."/>
            <person name="Bickhart D.M."/>
            <person name="Billis K."/>
            <person name="Chow W."/>
            <person name="Eory L."/>
            <person name="Finlayson H.A."/>
            <person name="Flicek P."/>
            <person name="Giron C.G."/>
            <person name="Griffin D.K."/>
            <person name="Hall R."/>
            <person name="Hannum G."/>
            <person name="Hourlier T."/>
            <person name="Howe K."/>
            <person name="Hume D.A."/>
            <person name="Izuogu O."/>
            <person name="Kim K."/>
            <person name="Koren S."/>
            <person name="Liu H."/>
            <person name="Manchanda N."/>
            <person name="Martin F.J."/>
            <person name="Nonneman D.J."/>
            <person name="O'Connor R.E."/>
            <person name="Phillippy A.M."/>
            <person name="Rohrer G.A."/>
            <person name="Rosen B.D."/>
            <person name="Rund L.A."/>
            <person name="Sargent C.A."/>
            <person name="Schook L.B."/>
            <person name="Schroeder S.G."/>
            <person name="Schwartz A.S."/>
            <person name="Skinner B.M."/>
            <person name="Talbot R."/>
            <person name="Tseng E."/>
            <person name="Tuggle C.K."/>
            <person name="Watson M."/>
            <person name="Smith T.P.L."/>
            <person name="Archibald A.L."/>
        </authorList>
    </citation>
    <scope>NUCLEOTIDE SEQUENCE [LARGE SCALE GENOMIC DNA]</scope>
    <source>
        <strain evidence="6">Duroc</strain>
    </source>
</reference>
<dbReference type="Bgee" id="ENSSSCG00000036133">
    <property type="expression patterns" value="Expressed in ileum"/>
</dbReference>
<keyword evidence="7" id="KW-1185">Reference proteome</keyword>
<keyword evidence="5" id="KW-0472">Membrane</keyword>
<reference evidence="6" key="3">
    <citation type="submission" date="2025-08" db="UniProtKB">
        <authorList>
            <consortium name="Ensembl"/>
        </authorList>
    </citation>
    <scope>IDENTIFICATION</scope>
</reference>
<dbReference type="GO" id="GO:0016616">
    <property type="term" value="F:oxidoreductase activity, acting on the CH-OH group of donors, NAD or NADP as acceptor"/>
    <property type="evidence" value="ECO:0000318"/>
    <property type="project" value="GO_Central"/>
</dbReference>
<protein>
    <recommendedName>
        <fullName evidence="8">Short chain dehydrogenase/reductase family 16C member 5</fullName>
    </recommendedName>
</protein>
<dbReference type="GO" id="GO:0005811">
    <property type="term" value="C:lipid droplet"/>
    <property type="evidence" value="ECO:0000318"/>
    <property type="project" value="GO_Central"/>
</dbReference>
<dbReference type="PANTHER" id="PTHR24322:SF341">
    <property type="entry name" value="SHORT-CHAIN DEHYDROGENASE_REDUCTASE FAMILY 16C MEMBER 6"/>
    <property type="match status" value="1"/>
</dbReference>
<dbReference type="ExpressionAtlas" id="A0A287AFF3">
    <property type="expression patterns" value="baseline"/>
</dbReference>
<dbReference type="GeneTree" id="ENSGT00940000163618"/>
<evidence type="ECO:0000256" key="2">
    <source>
        <dbReference type="ARBA" id="ARBA00023002"/>
    </source>
</evidence>
<dbReference type="AlphaFoldDB" id="A0A287AFF3"/>
<dbReference type="FunCoup" id="A0A287AFF3">
    <property type="interactions" value="10"/>
</dbReference>
<evidence type="ECO:0000256" key="1">
    <source>
        <dbReference type="ARBA" id="ARBA00006484"/>
    </source>
</evidence>
<reference evidence="6" key="4">
    <citation type="submission" date="2025-09" db="UniProtKB">
        <authorList>
            <consortium name="Ensembl"/>
        </authorList>
    </citation>
    <scope>IDENTIFICATION</scope>
</reference>
<evidence type="ECO:0008006" key="8">
    <source>
        <dbReference type="Google" id="ProtNLM"/>
    </source>
</evidence>
<evidence type="ECO:0000256" key="3">
    <source>
        <dbReference type="ARBA" id="ARBA00023027"/>
    </source>
</evidence>
<dbReference type="InParanoid" id="A0A287AFF3"/>
<accession>A0A287AFF3</accession>
<dbReference type="Gene3D" id="3.40.50.720">
    <property type="entry name" value="NAD(P)-binding Rossmann-like Domain"/>
    <property type="match status" value="1"/>
</dbReference>
<dbReference type="InterPro" id="IPR036291">
    <property type="entry name" value="NAD(P)-bd_dom_sf"/>
</dbReference>
<keyword evidence="3" id="KW-0520">NAD</keyword>
<dbReference type="PANTHER" id="PTHR24322">
    <property type="entry name" value="PKSB"/>
    <property type="match status" value="1"/>
</dbReference>
<dbReference type="SMR" id="A0A287AFF3"/>
<dbReference type="CDD" id="cd05339">
    <property type="entry name" value="17beta-HSDXI-like_SDR_c"/>
    <property type="match status" value="1"/>
</dbReference>